<dbReference type="EMBL" id="JAROCY010000046">
    <property type="protein sequence ID" value="MDF8335819.1"/>
    <property type="molecule type" value="Genomic_DNA"/>
</dbReference>
<comment type="caution">
    <text evidence="1">The sequence shown here is derived from an EMBL/GenBank/DDBJ whole genome shotgun (WGS) entry which is preliminary data.</text>
</comment>
<reference evidence="1 2" key="1">
    <citation type="submission" date="2023-03" db="EMBL/GenBank/DDBJ databases">
        <title>Novosphingobium cyanobacteriorum sp. nov., isolated from a eutrophic reservoir during the Microcystis bloom period.</title>
        <authorList>
            <person name="Kang M."/>
            <person name="Le V."/>
            <person name="Ko S.-R."/>
            <person name="Lee S.-A."/>
            <person name="Ahn C.-Y."/>
        </authorList>
    </citation>
    <scope>NUCLEOTIDE SEQUENCE [LARGE SCALE GENOMIC DNA]</scope>
    <source>
        <strain evidence="1 2">HBC54</strain>
    </source>
</reference>
<gene>
    <name evidence="1" type="ORF">POM99_21680</name>
</gene>
<dbReference type="Proteomes" id="UP001222770">
    <property type="component" value="Unassembled WGS sequence"/>
</dbReference>
<accession>A0ABT6CPG1</accession>
<keyword evidence="2" id="KW-1185">Reference proteome</keyword>
<evidence type="ECO:0000313" key="2">
    <source>
        <dbReference type="Proteomes" id="UP001222770"/>
    </source>
</evidence>
<sequence>MQPDPLVFQKSRKFGLIYESTEDMLSGLDQSEIDQLTSDIIDAKKRNGKSKDNANLLAMNDAIQVLRIYQKRKERQEASPGSAFGFQTWWLTQDQKVRRGAARAIRNNGGNFFMLRPEFILTYISLAPSQAQVRTSFEKVFPSALGVRLSSGLRSGVFERVLRSAAQLDQLDDARAASMIAKLTERLKADSVREFDVKW</sequence>
<name>A0ABT6CPG1_9SPHN</name>
<organism evidence="1 2">
    <name type="scientific">Novosphingobium cyanobacteriorum</name>
    <dbReference type="NCBI Taxonomy" id="3024215"/>
    <lineage>
        <taxon>Bacteria</taxon>
        <taxon>Pseudomonadati</taxon>
        <taxon>Pseudomonadota</taxon>
        <taxon>Alphaproteobacteria</taxon>
        <taxon>Sphingomonadales</taxon>
        <taxon>Sphingomonadaceae</taxon>
        <taxon>Novosphingobium</taxon>
    </lineage>
</organism>
<dbReference type="RefSeq" id="WP_277280842.1">
    <property type="nucleotide sequence ID" value="NZ_JAROCY010000046.1"/>
</dbReference>
<proteinExistence type="predicted"/>
<evidence type="ECO:0000313" key="1">
    <source>
        <dbReference type="EMBL" id="MDF8335819.1"/>
    </source>
</evidence>
<protein>
    <submittedName>
        <fullName evidence="1">Uncharacterized protein</fullName>
    </submittedName>
</protein>